<feature type="compositionally biased region" description="Polar residues" evidence="1">
    <location>
        <begin position="175"/>
        <end position="196"/>
    </location>
</feature>
<evidence type="ECO:0000313" key="2">
    <source>
        <dbReference type="EMBL" id="GEU42615.1"/>
    </source>
</evidence>
<comment type="caution">
    <text evidence="2">The sequence shown here is derived from an EMBL/GenBank/DDBJ whole genome shotgun (WGS) entry which is preliminary data.</text>
</comment>
<dbReference type="AlphaFoldDB" id="A0A6L2K3I4"/>
<feature type="region of interest" description="Disordered" evidence="1">
    <location>
        <begin position="139"/>
        <end position="198"/>
    </location>
</feature>
<sequence length="278" mass="32863">MSFFDELQGRYGYLFEHLKTRFMLRKKFNVLAQHLQDIMEESLPRMVDNRVKELTKSQVLVYVAHGLIMERQQNQVDVAKMIFDSIQQECENLQSKITSQINDAISNYIPLQLEYDDLPIWLALRYKFERLHVATTPCRPSAVRPRDQDDPHDDGHHKRENSAKRQKTYEHETFGESSFSQDFESELGPSTSNNQEQSDDFDFWIDSYATVDDEIPNEKVSQELVNEMSHTVDEAKLRKVFNKMLRQQCTSGDEHQYHIDQMRNFLKNDLCVKARKKF</sequence>
<protein>
    <submittedName>
        <fullName evidence="2">Uncharacterized protein</fullName>
    </submittedName>
</protein>
<feature type="compositionally biased region" description="Basic and acidic residues" evidence="1">
    <location>
        <begin position="144"/>
        <end position="174"/>
    </location>
</feature>
<proteinExistence type="predicted"/>
<organism evidence="2">
    <name type="scientific">Tanacetum cinerariifolium</name>
    <name type="common">Dalmatian daisy</name>
    <name type="synonym">Chrysanthemum cinerariifolium</name>
    <dbReference type="NCBI Taxonomy" id="118510"/>
    <lineage>
        <taxon>Eukaryota</taxon>
        <taxon>Viridiplantae</taxon>
        <taxon>Streptophyta</taxon>
        <taxon>Embryophyta</taxon>
        <taxon>Tracheophyta</taxon>
        <taxon>Spermatophyta</taxon>
        <taxon>Magnoliopsida</taxon>
        <taxon>eudicotyledons</taxon>
        <taxon>Gunneridae</taxon>
        <taxon>Pentapetalae</taxon>
        <taxon>asterids</taxon>
        <taxon>campanulids</taxon>
        <taxon>Asterales</taxon>
        <taxon>Asteraceae</taxon>
        <taxon>Asteroideae</taxon>
        <taxon>Anthemideae</taxon>
        <taxon>Anthemidinae</taxon>
        <taxon>Tanacetum</taxon>
    </lineage>
</organism>
<reference evidence="2" key="1">
    <citation type="journal article" date="2019" name="Sci. Rep.">
        <title>Draft genome of Tanacetum cinerariifolium, the natural source of mosquito coil.</title>
        <authorList>
            <person name="Yamashiro T."/>
            <person name="Shiraishi A."/>
            <person name="Satake H."/>
            <person name="Nakayama K."/>
        </authorList>
    </citation>
    <scope>NUCLEOTIDE SEQUENCE</scope>
</reference>
<name>A0A6L2K3I4_TANCI</name>
<accession>A0A6L2K3I4</accession>
<evidence type="ECO:0000256" key="1">
    <source>
        <dbReference type="SAM" id="MobiDB-lite"/>
    </source>
</evidence>
<gene>
    <name evidence="2" type="ORF">Tci_014593</name>
</gene>
<dbReference type="EMBL" id="BKCJ010001594">
    <property type="protein sequence ID" value="GEU42615.1"/>
    <property type="molecule type" value="Genomic_DNA"/>
</dbReference>